<dbReference type="EC" id="6.3.3.2" evidence="4"/>
<dbReference type="InterPro" id="IPR002698">
    <property type="entry name" value="FTHF_cligase"/>
</dbReference>
<proteinExistence type="inferred from homology"/>
<organism evidence="5 6">
    <name type="scientific">Pseudonocardia humida</name>
    <dbReference type="NCBI Taxonomy" id="2800819"/>
    <lineage>
        <taxon>Bacteria</taxon>
        <taxon>Bacillati</taxon>
        <taxon>Actinomycetota</taxon>
        <taxon>Actinomycetes</taxon>
        <taxon>Pseudonocardiales</taxon>
        <taxon>Pseudonocardiaceae</taxon>
        <taxon>Pseudonocardia</taxon>
    </lineage>
</organism>
<comment type="cofactor">
    <cofactor evidence="4">
        <name>Mg(2+)</name>
        <dbReference type="ChEBI" id="CHEBI:18420"/>
    </cofactor>
</comment>
<dbReference type="PANTHER" id="PTHR23407:SF1">
    <property type="entry name" value="5-FORMYLTETRAHYDROFOLATE CYCLO-LIGASE"/>
    <property type="match status" value="1"/>
</dbReference>
<evidence type="ECO:0000256" key="4">
    <source>
        <dbReference type="RuleBase" id="RU361279"/>
    </source>
</evidence>
<dbReference type="Pfam" id="PF01812">
    <property type="entry name" value="5-FTHF_cyc-lig"/>
    <property type="match status" value="1"/>
</dbReference>
<comment type="catalytic activity">
    <reaction evidence="4">
        <text>(6S)-5-formyl-5,6,7,8-tetrahydrofolate + ATP = (6R)-5,10-methenyltetrahydrofolate + ADP + phosphate</text>
        <dbReference type="Rhea" id="RHEA:10488"/>
        <dbReference type="ChEBI" id="CHEBI:30616"/>
        <dbReference type="ChEBI" id="CHEBI:43474"/>
        <dbReference type="ChEBI" id="CHEBI:57455"/>
        <dbReference type="ChEBI" id="CHEBI:57457"/>
        <dbReference type="ChEBI" id="CHEBI:456216"/>
        <dbReference type="EC" id="6.3.3.2"/>
    </reaction>
</comment>
<keyword evidence="4" id="KW-0479">Metal-binding</keyword>
<dbReference type="RefSeq" id="WP_252439044.1">
    <property type="nucleotide sequence ID" value="NZ_JAGSOV010000034.1"/>
</dbReference>
<dbReference type="PANTHER" id="PTHR23407">
    <property type="entry name" value="ATPASE INHIBITOR/5-FORMYLTETRAHYDROFOLATE CYCLO-LIGASE"/>
    <property type="match status" value="1"/>
</dbReference>
<gene>
    <name evidence="5" type="ORF">KDL28_15090</name>
</gene>
<keyword evidence="6" id="KW-1185">Reference proteome</keyword>
<sequence length="197" mass="20163">MASSAGESKAALRARLRAARRAIPAPVRAARAEALTAILARLVATGSGPVCAYVPSRSEPWSAGALEVLRETGREILLPVVPVPPGPLQWAAYEGPGALAPGPFGIAEPTGPRLGADAVSRATTILLPALAADRRGVRLGQGGGYYDRTLSLVAPGVPLVVVLNDEELVDELPAEPHDRRITVAALPSGLVPVGGSV</sequence>
<keyword evidence="5" id="KW-0436">Ligase</keyword>
<accession>A0ABT1A064</accession>
<comment type="similarity">
    <text evidence="1 4">Belongs to the 5-formyltetrahydrofolate cyclo-ligase family.</text>
</comment>
<dbReference type="InterPro" id="IPR024185">
    <property type="entry name" value="FTHF_cligase-like_sf"/>
</dbReference>
<dbReference type="GO" id="GO:0030272">
    <property type="term" value="F:5-formyltetrahydrofolate cyclo-ligase activity"/>
    <property type="evidence" value="ECO:0007669"/>
    <property type="project" value="UniProtKB-EC"/>
</dbReference>
<dbReference type="NCBIfam" id="TIGR02727">
    <property type="entry name" value="MTHFS_bact"/>
    <property type="match status" value="1"/>
</dbReference>
<dbReference type="Gene3D" id="3.40.50.10420">
    <property type="entry name" value="NagB/RpiA/CoA transferase-like"/>
    <property type="match status" value="1"/>
</dbReference>
<dbReference type="InterPro" id="IPR037171">
    <property type="entry name" value="NagB/RpiA_transferase-like"/>
</dbReference>
<name>A0ABT1A064_9PSEU</name>
<comment type="caution">
    <text evidence="5">The sequence shown here is derived from an EMBL/GenBank/DDBJ whole genome shotgun (WGS) entry which is preliminary data.</text>
</comment>
<reference evidence="5" key="1">
    <citation type="submission" date="2021-04" db="EMBL/GenBank/DDBJ databases">
        <title>Pseudonocardia sp. nov., isolated from sandy soil of mangrove forest.</title>
        <authorList>
            <person name="Zan Z."/>
            <person name="Huang R."/>
            <person name="Liu W."/>
        </authorList>
    </citation>
    <scope>NUCLEOTIDE SEQUENCE</scope>
    <source>
        <strain evidence="5">S2-4</strain>
    </source>
</reference>
<evidence type="ECO:0000313" key="5">
    <source>
        <dbReference type="EMBL" id="MCO1656385.1"/>
    </source>
</evidence>
<protein>
    <recommendedName>
        <fullName evidence="4">5-formyltetrahydrofolate cyclo-ligase</fullName>
        <ecNumber evidence="4">6.3.3.2</ecNumber>
    </recommendedName>
</protein>
<dbReference type="PIRSF" id="PIRSF006806">
    <property type="entry name" value="FTHF_cligase"/>
    <property type="match status" value="1"/>
</dbReference>
<dbReference type="Proteomes" id="UP001165283">
    <property type="component" value="Unassembled WGS sequence"/>
</dbReference>
<dbReference type="SUPFAM" id="SSF100950">
    <property type="entry name" value="NagB/RpiA/CoA transferase-like"/>
    <property type="match status" value="1"/>
</dbReference>
<evidence type="ECO:0000256" key="1">
    <source>
        <dbReference type="ARBA" id="ARBA00010638"/>
    </source>
</evidence>
<keyword evidence="4" id="KW-0460">Magnesium</keyword>
<evidence type="ECO:0000256" key="3">
    <source>
        <dbReference type="ARBA" id="ARBA00022840"/>
    </source>
</evidence>
<evidence type="ECO:0000256" key="2">
    <source>
        <dbReference type="ARBA" id="ARBA00022741"/>
    </source>
</evidence>
<evidence type="ECO:0000313" key="6">
    <source>
        <dbReference type="Proteomes" id="UP001165283"/>
    </source>
</evidence>
<keyword evidence="2 4" id="KW-0547">Nucleotide-binding</keyword>
<dbReference type="EMBL" id="JAGSOV010000034">
    <property type="protein sequence ID" value="MCO1656385.1"/>
    <property type="molecule type" value="Genomic_DNA"/>
</dbReference>
<keyword evidence="3 4" id="KW-0067">ATP-binding</keyword>